<dbReference type="PROSITE" id="PS50103">
    <property type="entry name" value="ZF_C3H1"/>
    <property type="match status" value="1"/>
</dbReference>
<dbReference type="EMBL" id="BQNB010020982">
    <property type="protein sequence ID" value="GJU01627.1"/>
    <property type="molecule type" value="Genomic_DNA"/>
</dbReference>
<keyword evidence="3" id="KW-0808">Transferase</keyword>
<organism evidence="3 4">
    <name type="scientific">Tanacetum coccineum</name>
    <dbReference type="NCBI Taxonomy" id="301880"/>
    <lineage>
        <taxon>Eukaryota</taxon>
        <taxon>Viridiplantae</taxon>
        <taxon>Streptophyta</taxon>
        <taxon>Embryophyta</taxon>
        <taxon>Tracheophyta</taxon>
        <taxon>Spermatophyta</taxon>
        <taxon>Magnoliopsida</taxon>
        <taxon>eudicotyledons</taxon>
        <taxon>Gunneridae</taxon>
        <taxon>Pentapetalae</taxon>
        <taxon>asterids</taxon>
        <taxon>campanulids</taxon>
        <taxon>Asterales</taxon>
        <taxon>Asteraceae</taxon>
        <taxon>Asteroideae</taxon>
        <taxon>Anthemideae</taxon>
        <taxon>Anthemidinae</taxon>
        <taxon>Tanacetum</taxon>
    </lineage>
</organism>
<keyword evidence="3" id="KW-0418">Kinase</keyword>
<evidence type="ECO:0000256" key="1">
    <source>
        <dbReference type="PROSITE-ProRule" id="PRU00723"/>
    </source>
</evidence>
<accession>A0ABQ5IN93</accession>
<dbReference type="PANTHER" id="PTHR47481">
    <property type="match status" value="1"/>
</dbReference>
<keyword evidence="1" id="KW-0863">Zinc-finger</keyword>
<evidence type="ECO:0000259" key="2">
    <source>
        <dbReference type="PROSITE" id="PS50103"/>
    </source>
</evidence>
<evidence type="ECO:0000313" key="4">
    <source>
        <dbReference type="Proteomes" id="UP001151760"/>
    </source>
</evidence>
<reference evidence="3" key="2">
    <citation type="submission" date="2022-01" db="EMBL/GenBank/DDBJ databases">
        <authorList>
            <person name="Yamashiro T."/>
            <person name="Shiraishi A."/>
            <person name="Satake H."/>
            <person name="Nakayama K."/>
        </authorList>
    </citation>
    <scope>NUCLEOTIDE SEQUENCE</scope>
</reference>
<gene>
    <name evidence="3" type="ORF">Tco_1111965</name>
</gene>
<keyword evidence="4" id="KW-1185">Reference proteome</keyword>
<keyword evidence="1" id="KW-0862">Zinc</keyword>
<feature type="zinc finger region" description="C3H1-type" evidence="1">
    <location>
        <begin position="121"/>
        <end position="148"/>
    </location>
</feature>
<dbReference type="InterPro" id="IPR000571">
    <property type="entry name" value="Znf_CCCH"/>
</dbReference>
<dbReference type="Proteomes" id="UP001151760">
    <property type="component" value="Unassembled WGS sequence"/>
</dbReference>
<keyword evidence="1" id="KW-0479">Metal-binding</keyword>
<sequence length="195" mass="21911">MGSYCNHFHDNRRTRTIALKDRLRRMKLGDMTVDAYFRKIKSISTILTILGSPMSNDNIVTYALKGLSEKIDHVAEEMRLKAKSQASVVDSSSSSPMVLLAHSSNNNRRGNGRDNRTIQRSFELPECFNFAKGFCSFGGICKFVHDNTSNAHFVNNSMRNTSSGNHNNNSSLMVSLYPIPTQPIQNVNTTNTIFR</sequence>
<protein>
    <submittedName>
        <fullName evidence="3">Hybrid signal transduction histidine kinase M</fullName>
    </submittedName>
</protein>
<dbReference type="PANTHER" id="PTHR47481:SF41">
    <property type="entry name" value="COPIA-LIKE POLYPROTEIN_RETROTRANSPOSON"/>
    <property type="match status" value="1"/>
</dbReference>
<evidence type="ECO:0000313" key="3">
    <source>
        <dbReference type="EMBL" id="GJU01627.1"/>
    </source>
</evidence>
<proteinExistence type="predicted"/>
<comment type="caution">
    <text evidence="3">The sequence shown here is derived from an EMBL/GenBank/DDBJ whole genome shotgun (WGS) entry which is preliminary data.</text>
</comment>
<reference evidence="3" key="1">
    <citation type="journal article" date="2022" name="Int. J. Mol. Sci.">
        <title>Draft Genome of Tanacetum Coccineum: Genomic Comparison of Closely Related Tanacetum-Family Plants.</title>
        <authorList>
            <person name="Yamashiro T."/>
            <person name="Shiraishi A."/>
            <person name="Nakayama K."/>
            <person name="Satake H."/>
        </authorList>
    </citation>
    <scope>NUCLEOTIDE SEQUENCE</scope>
</reference>
<name>A0ABQ5IN93_9ASTR</name>
<feature type="domain" description="C3H1-type" evidence="2">
    <location>
        <begin position="121"/>
        <end position="148"/>
    </location>
</feature>
<dbReference type="GO" id="GO:0016301">
    <property type="term" value="F:kinase activity"/>
    <property type="evidence" value="ECO:0007669"/>
    <property type="project" value="UniProtKB-KW"/>
</dbReference>